<gene>
    <name evidence="4" type="ORF">DC094_21105</name>
</gene>
<feature type="chain" id="PRO_5016150163" description="ASPIC/UnbV domain-containing protein" evidence="2">
    <location>
        <begin position="21"/>
        <end position="575"/>
    </location>
</feature>
<dbReference type="PROSITE" id="PS51257">
    <property type="entry name" value="PROKAR_LIPOPROTEIN"/>
    <property type="match status" value="1"/>
</dbReference>
<dbReference type="Proteomes" id="UP000244906">
    <property type="component" value="Unassembled WGS sequence"/>
</dbReference>
<dbReference type="Pfam" id="PF07593">
    <property type="entry name" value="UnbV_ASPIC"/>
    <property type="match status" value="1"/>
</dbReference>
<feature type="signal peptide" evidence="2">
    <location>
        <begin position="1"/>
        <end position="20"/>
    </location>
</feature>
<sequence>MNKKQKQKLLAVISIGSALALTGCDNHSSDESVTLNNVSDKLSSFNRQSAPVNFAQPNQISGEGISGSAWLDYDNDGDLDLYLTNSIGFSNALLQNNNGEFTDVTAQAGLTSNGGNSAVVAGDIDNDGYIDLFASGEGFFAFSEQSPNLLYHNNGDGTFTNIAASAGVETAETAISAAMADINGDGLLDLFVSSPGHLDLAPALNPLLPSGLFGGPANQHDNKLYLNNGDLTYTDISASSGLGSGIGACSVAFNDYENDGDQDIYVGNCNDVQFRPTPIQLFRNNGDNTFTDVAVQAGVNLPGFWMSISFADIDNDGDDDFFASNFAQSTRISDPADDPIQDFRQHALFLNNGDNTYTDVADQLGLAEREFSWGSTFADVNNDGYQDLFFTGSIPILGVVGRFANPGYLFINNQNGGFDEASQQKSGGDLRQNVTSGVSKADYDNDGFVDLLVKTERFVPPGTTTVVDSGRPILLENQGNNLNSVTVKLQPSNGQATAVGAKIQVTTKAGTQTQRVYAGTGFASSDSPWPTFGLARETAAQISVTWADGSKESFGSFNKNQSVTLNQGTGTAISN</sequence>
<dbReference type="OrthoDB" id="100785at2"/>
<dbReference type="InterPro" id="IPR027039">
    <property type="entry name" value="Crtac1"/>
</dbReference>
<comment type="caution">
    <text evidence="4">The sequence shown here is derived from an EMBL/GenBank/DDBJ whole genome shotgun (WGS) entry which is preliminary data.</text>
</comment>
<dbReference type="EMBL" id="QDDL01000016">
    <property type="protein sequence ID" value="PVZ63410.1"/>
    <property type="molecule type" value="Genomic_DNA"/>
</dbReference>
<dbReference type="Pfam" id="PF13517">
    <property type="entry name" value="FG-GAP_3"/>
    <property type="match status" value="6"/>
</dbReference>
<dbReference type="AlphaFoldDB" id="A0A2V1GR13"/>
<name>A0A2V1GR13_9GAMM</name>
<reference evidence="4 5" key="1">
    <citation type="submission" date="2018-04" db="EMBL/GenBank/DDBJ databases">
        <title>Thalassorhabdus spongiae gen. nov., sp. nov., isolated from a marine sponge in South-West Iceland.</title>
        <authorList>
            <person name="Knobloch S."/>
            <person name="Daussin A."/>
            <person name="Johannsson R."/>
            <person name="Marteinsson V.T."/>
        </authorList>
    </citation>
    <scope>NUCLEOTIDE SEQUENCE [LARGE SCALE GENOMIC DNA]</scope>
    <source>
        <strain evidence="4 5">Hp12</strain>
    </source>
</reference>
<feature type="domain" description="ASPIC/UnbV" evidence="3">
    <location>
        <begin position="498"/>
        <end position="564"/>
    </location>
</feature>
<evidence type="ECO:0000313" key="5">
    <source>
        <dbReference type="Proteomes" id="UP000244906"/>
    </source>
</evidence>
<proteinExistence type="predicted"/>
<dbReference type="PANTHER" id="PTHR16026:SF0">
    <property type="entry name" value="CARTILAGE ACIDIC PROTEIN 1"/>
    <property type="match status" value="1"/>
</dbReference>
<protein>
    <recommendedName>
        <fullName evidence="3">ASPIC/UnbV domain-containing protein</fullName>
    </recommendedName>
</protein>
<dbReference type="PANTHER" id="PTHR16026">
    <property type="entry name" value="CARTILAGE ACIDIC PROTEIN 1"/>
    <property type="match status" value="1"/>
</dbReference>
<dbReference type="InterPro" id="IPR013517">
    <property type="entry name" value="FG-GAP"/>
</dbReference>
<evidence type="ECO:0000259" key="3">
    <source>
        <dbReference type="Pfam" id="PF07593"/>
    </source>
</evidence>
<dbReference type="SUPFAM" id="SSF69318">
    <property type="entry name" value="Integrin alpha N-terminal domain"/>
    <property type="match status" value="1"/>
</dbReference>
<keyword evidence="1 2" id="KW-0732">Signal</keyword>
<evidence type="ECO:0000256" key="1">
    <source>
        <dbReference type="ARBA" id="ARBA00022729"/>
    </source>
</evidence>
<evidence type="ECO:0000256" key="2">
    <source>
        <dbReference type="SAM" id="SignalP"/>
    </source>
</evidence>
<dbReference type="InterPro" id="IPR028994">
    <property type="entry name" value="Integrin_alpha_N"/>
</dbReference>
<evidence type="ECO:0000313" key="4">
    <source>
        <dbReference type="EMBL" id="PVZ63410.1"/>
    </source>
</evidence>
<keyword evidence="5" id="KW-1185">Reference proteome</keyword>
<dbReference type="InterPro" id="IPR011519">
    <property type="entry name" value="UnbV_ASPIC"/>
</dbReference>
<dbReference type="Gene3D" id="2.130.10.130">
    <property type="entry name" value="Integrin alpha, N-terminal"/>
    <property type="match status" value="3"/>
</dbReference>
<dbReference type="RefSeq" id="WP_116689105.1">
    <property type="nucleotide sequence ID" value="NZ_CAWNYD010000016.1"/>
</dbReference>
<organism evidence="4 5">
    <name type="scientific">Pelagibaculum spongiae</name>
    <dbReference type="NCBI Taxonomy" id="2080658"/>
    <lineage>
        <taxon>Bacteria</taxon>
        <taxon>Pseudomonadati</taxon>
        <taxon>Pseudomonadota</taxon>
        <taxon>Gammaproteobacteria</taxon>
        <taxon>Oceanospirillales</taxon>
        <taxon>Pelagibaculum</taxon>
    </lineage>
</organism>
<accession>A0A2V1GR13</accession>